<evidence type="ECO:0000256" key="6">
    <source>
        <dbReference type="ARBA" id="ARBA00023136"/>
    </source>
</evidence>
<dbReference type="PANTHER" id="PTHR43038:SF2">
    <property type="entry name" value="RH61964P"/>
    <property type="match status" value="1"/>
</dbReference>
<evidence type="ECO:0000256" key="2">
    <source>
        <dbReference type="ARBA" id="ARBA00022692"/>
    </source>
</evidence>
<keyword evidence="2 7" id="KW-0812">Transmembrane</keyword>
<dbReference type="EnsemblMetazoa" id="XM_019901055.1">
    <property type="protein sequence ID" value="XP_019756614.1"/>
    <property type="gene ID" value="LOC109535184"/>
</dbReference>
<evidence type="ECO:0000256" key="3">
    <source>
        <dbReference type="ARBA" id="ARBA00022741"/>
    </source>
</evidence>
<dbReference type="PROSITE" id="PS50893">
    <property type="entry name" value="ABC_TRANSPORTER_2"/>
    <property type="match status" value="1"/>
</dbReference>
<dbReference type="AlphaFoldDB" id="A0AAR5P675"/>
<keyword evidence="4" id="KW-0067">ATP-binding</keyword>
<evidence type="ECO:0000313" key="10">
    <source>
        <dbReference type="EnsemblMetazoa" id="XP_019756614.1"/>
    </source>
</evidence>
<keyword evidence="3" id="KW-0547">Nucleotide-binding</keyword>
<dbReference type="GO" id="GO:0140359">
    <property type="term" value="F:ABC-type transporter activity"/>
    <property type="evidence" value="ECO:0007669"/>
    <property type="project" value="InterPro"/>
</dbReference>
<dbReference type="CDD" id="cd03230">
    <property type="entry name" value="ABC_DR_subfamily_A"/>
    <property type="match status" value="1"/>
</dbReference>
<evidence type="ECO:0000256" key="1">
    <source>
        <dbReference type="ARBA" id="ARBA00004141"/>
    </source>
</evidence>
<dbReference type="PROSITE" id="PS00211">
    <property type="entry name" value="ABC_TRANSPORTER_1"/>
    <property type="match status" value="1"/>
</dbReference>
<feature type="domain" description="ABC transmembrane type-2" evidence="9">
    <location>
        <begin position="474"/>
        <end position="709"/>
    </location>
</feature>
<dbReference type="PANTHER" id="PTHR43038">
    <property type="entry name" value="ATP-BINDING CASSETTE, SUB-FAMILY H, MEMBER 1"/>
    <property type="match status" value="1"/>
</dbReference>
<dbReference type="InterPro" id="IPR013525">
    <property type="entry name" value="ABC2_TM"/>
</dbReference>
<feature type="transmembrane region" description="Helical" evidence="7">
    <location>
        <begin position="626"/>
        <end position="644"/>
    </location>
</feature>
<evidence type="ECO:0000256" key="5">
    <source>
        <dbReference type="ARBA" id="ARBA00022989"/>
    </source>
</evidence>
<dbReference type="InterPro" id="IPR017871">
    <property type="entry name" value="ABC_transporter-like_CS"/>
</dbReference>
<sequence length="710" mass="79558">MSKSAAVFVKDVVKCYGDNKILDGLCMTVDRGTIYGLLGASGCGKTTLLSCIVGRKNIQSGEVWVLGGTPGAKGSGVPGPRVGYMPQDIALVGEFTVKDAIFYFGRILNMDDKLISERFQKLSKLLELPPDDRFIKNCSGGQQRRVSFAAAMVHMPELLILDEPTVGVDPVLRDKIWNYLVEIVHSEKIAVIITTHYIEEAKQADKIGLMRGGKLLAEESPARLLTLFHTDTLEEAFLILSRNQEEGRISSALDGASRSQGNAILDSASSTTSIATFDIAYGSKDELTPAKKRTKIKKDQTSLQRHRIKALLDKNWKQFYRNVTGIIFLITFPLLQTLCFLNGVGGDVKGLKLGIVNDETMTTRCQNFDFNGTTEIHDFTDCHFHNMSCRFLEYLEHPMIHKVEYKSLEEATEAIKHGTVLGVLYMSENFTKSYEDRIQNGKDAEPWMADFGEIKAFLDMSNRQTGATLKYKLYELFYRFQEELFQECNWPVRLGSLPLKKNFMYGHEDEPYTIYMIPGTIITMMFFMGAMMTSQIIITDRKEGVWDRSIVAGVTSLEITLTHFILQAVIMALQCTEVLIMVFPAYHSTHLGSPGAIFCITYLAGICGMAYGFWVSVICEDHSQANISVSGGFLPMMLLCGLIWPTEAMPIGLRIFSKCLPFTLAIESFRNVIKKGWSLWDLQVLNGIGVLLGWTLMLGIISLWLIKLKR</sequence>
<name>A0AAR5P675_DENPD</name>
<dbReference type="InterPro" id="IPR003593">
    <property type="entry name" value="AAA+_ATPase"/>
</dbReference>
<accession>A0AAR5P675</accession>
<dbReference type="KEGG" id="dpa:109535184"/>
<dbReference type="GO" id="GO:0016020">
    <property type="term" value="C:membrane"/>
    <property type="evidence" value="ECO:0007669"/>
    <property type="project" value="UniProtKB-SubCell"/>
</dbReference>
<dbReference type="Pfam" id="PF12698">
    <property type="entry name" value="ABC2_membrane_3"/>
    <property type="match status" value="1"/>
</dbReference>
<proteinExistence type="predicted"/>
<comment type="subcellular location">
    <subcellularLocation>
        <location evidence="1">Membrane</location>
        <topology evidence="1">Multi-pass membrane protein</topology>
    </subcellularLocation>
</comment>
<evidence type="ECO:0000259" key="8">
    <source>
        <dbReference type="PROSITE" id="PS50893"/>
    </source>
</evidence>
<keyword evidence="6 7" id="KW-0472">Membrane</keyword>
<dbReference type="GO" id="GO:0005524">
    <property type="term" value="F:ATP binding"/>
    <property type="evidence" value="ECO:0007669"/>
    <property type="project" value="UniProtKB-KW"/>
</dbReference>
<organism evidence="10 11">
    <name type="scientific">Dendroctonus ponderosae</name>
    <name type="common">Mountain pine beetle</name>
    <dbReference type="NCBI Taxonomy" id="77166"/>
    <lineage>
        <taxon>Eukaryota</taxon>
        <taxon>Metazoa</taxon>
        <taxon>Ecdysozoa</taxon>
        <taxon>Arthropoda</taxon>
        <taxon>Hexapoda</taxon>
        <taxon>Insecta</taxon>
        <taxon>Pterygota</taxon>
        <taxon>Neoptera</taxon>
        <taxon>Endopterygota</taxon>
        <taxon>Coleoptera</taxon>
        <taxon>Polyphaga</taxon>
        <taxon>Cucujiformia</taxon>
        <taxon>Curculionidae</taxon>
        <taxon>Scolytinae</taxon>
        <taxon>Dendroctonus</taxon>
    </lineage>
</organism>
<evidence type="ECO:0000256" key="7">
    <source>
        <dbReference type="SAM" id="Phobius"/>
    </source>
</evidence>
<reference evidence="11" key="1">
    <citation type="journal article" date="2013" name="Genome Biol.">
        <title>Draft genome of the mountain pine beetle, Dendroctonus ponderosae Hopkins, a major forest pest.</title>
        <authorList>
            <person name="Keeling C.I."/>
            <person name="Yuen M.M."/>
            <person name="Liao N.Y."/>
            <person name="Docking T.R."/>
            <person name="Chan S.K."/>
            <person name="Taylor G.A."/>
            <person name="Palmquist D.L."/>
            <person name="Jackman S.D."/>
            <person name="Nguyen A."/>
            <person name="Li M."/>
            <person name="Henderson H."/>
            <person name="Janes J.K."/>
            <person name="Zhao Y."/>
            <person name="Pandoh P."/>
            <person name="Moore R."/>
            <person name="Sperling F.A."/>
            <person name="Huber D.P."/>
            <person name="Birol I."/>
            <person name="Jones S.J."/>
            <person name="Bohlmann J."/>
        </authorList>
    </citation>
    <scope>NUCLEOTIDE SEQUENCE</scope>
</reference>
<evidence type="ECO:0000313" key="11">
    <source>
        <dbReference type="Proteomes" id="UP000019118"/>
    </source>
</evidence>
<dbReference type="SUPFAM" id="SSF52540">
    <property type="entry name" value="P-loop containing nucleoside triphosphate hydrolases"/>
    <property type="match status" value="1"/>
</dbReference>
<evidence type="ECO:0000256" key="4">
    <source>
        <dbReference type="ARBA" id="ARBA00022840"/>
    </source>
</evidence>
<dbReference type="InterPro" id="IPR047817">
    <property type="entry name" value="ABC2_TM_bact-type"/>
</dbReference>
<feature type="domain" description="ABC transporter" evidence="8">
    <location>
        <begin position="7"/>
        <end position="237"/>
    </location>
</feature>
<feature type="transmembrane region" description="Helical" evidence="7">
    <location>
        <begin position="593"/>
        <end position="614"/>
    </location>
</feature>
<keyword evidence="11" id="KW-1185">Reference proteome</keyword>
<evidence type="ECO:0000259" key="9">
    <source>
        <dbReference type="PROSITE" id="PS51012"/>
    </source>
</evidence>
<dbReference type="RefSeq" id="XP_019756614.1">
    <property type="nucleotide sequence ID" value="XM_019901055.2"/>
</dbReference>
<dbReference type="InterPro" id="IPR003439">
    <property type="entry name" value="ABC_transporter-like_ATP-bd"/>
</dbReference>
<feature type="transmembrane region" description="Helical" evidence="7">
    <location>
        <begin position="512"/>
        <end position="538"/>
    </location>
</feature>
<dbReference type="SMART" id="SM00382">
    <property type="entry name" value="AAA"/>
    <property type="match status" value="1"/>
</dbReference>
<dbReference type="InterPro" id="IPR027417">
    <property type="entry name" value="P-loop_NTPase"/>
</dbReference>
<dbReference type="PROSITE" id="PS51012">
    <property type="entry name" value="ABC_TM2"/>
    <property type="match status" value="1"/>
</dbReference>
<dbReference type="Proteomes" id="UP000019118">
    <property type="component" value="Unassembled WGS sequence"/>
</dbReference>
<dbReference type="GO" id="GO:0016887">
    <property type="term" value="F:ATP hydrolysis activity"/>
    <property type="evidence" value="ECO:0007669"/>
    <property type="project" value="InterPro"/>
</dbReference>
<reference evidence="10" key="2">
    <citation type="submission" date="2024-08" db="UniProtKB">
        <authorList>
            <consortium name="EnsemblMetazoa"/>
        </authorList>
    </citation>
    <scope>IDENTIFICATION</scope>
</reference>
<dbReference type="Gene3D" id="3.40.50.300">
    <property type="entry name" value="P-loop containing nucleotide triphosphate hydrolases"/>
    <property type="match status" value="1"/>
</dbReference>
<dbReference type="GeneID" id="109535184"/>
<dbReference type="Pfam" id="PF00005">
    <property type="entry name" value="ABC_tran"/>
    <property type="match status" value="1"/>
</dbReference>
<keyword evidence="5 7" id="KW-1133">Transmembrane helix</keyword>
<feature type="transmembrane region" description="Helical" evidence="7">
    <location>
        <begin position="684"/>
        <end position="706"/>
    </location>
</feature>
<protein>
    <recommendedName>
        <fullName evidence="12">ABC transporter domain-containing protein</fullName>
    </recommendedName>
</protein>
<evidence type="ECO:0008006" key="12">
    <source>
        <dbReference type="Google" id="ProtNLM"/>
    </source>
</evidence>